<dbReference type="KEGG" id="slaa:EUU25_05810"/>
<accession>A0A6I6L381</accession>
<feature type="compositionally biased region" description="Polar residues" evidence="1">
    <location>
        <begin position="38"/>
        <end position="48"/>
    </location>
</feature>
<name>A0A6I6L381_9SPHN</name>
<evidence type="ECO:0008006" key="4">
    <source>
        <dbReference type="Google" id="ProtNLM"/>
    </source>
</evidence>
<dbReference type="RefSeq" id="WP_158899136.1">
    <property type="nucleotide sequence ID" value="NZ_CP035733.1"/>
</dbReference>
<evidence type="ECO:0000313" key="3">
    <source>
        <dbReference type="Proteomes" id="UP000428803"/>
    </source>
</evidence>
<proteinExistence type="predicted"/>
<protein>
    <recommendedName>
        <fullName evidence="4">Lipoprotein</fullName>
    </recommendedName>
</protein>
<evidence type="ECO:0000313" key="2">
    <source>
        <dbReference type="EMBL" id="QGY80175.1"/>
    </source>
</evidence>
<evidence type="ECO:0000256" key="1">
    <source>
        <dbReference type="SAM" id="MobiDB-lite"/>
    </source>
</evidence>
<dbReference type="PROSITE" id="PS51257">
    <property type="entry name" value="PROKAR_LIPOPROTEIN"/>
    <property type="match status" value="1"/>
</dbReference>
<dbReference type="EMBL" id="CP035733">
    <property type="protein sequence ID" value="QGY80175.1"/>
    <property type="molecule type" value="Genomic_DNA"/>
</dbReference>
<organism evidence="2 3">
    <name type="scientific">Sphingorhabdus lacus</name>
    <dbReference type="NCBI Taxonomy" id="392610"/>
    <lineage>
        <taxon>Bacteria</taxon>
        <taxon>Pseudomonadati</taxon>
        <taxon>Pseudomonadota</taxon>
        <taxon>Alphaproteobacteria</taxon>
        <taxon>Sphingomonadales</taxon>
        <taxon>Sphingomonadaceae</taxon>
        <taxon>Sphingorhabdus</taxon>
    </lineage>
</organism>
<keyword evidence="3" id="KW-1185">Reference proteome</keyword>
<sequence>MRHLIPFAALLALTACGSKDETTTVTTADGEEIKITSDTDNNSESGTITFEGKDGEGKITFGDAASGQKLPLDMPVYPGGEVKGTFTGGDGKGEQGGMATVMTKDPAAKVIDYYKAEAAKRGYAIKTTSSANDMASFSAEGKGGETLVITASPSEGEGTAAVIMGGTKN</sequence>
<dbReference type="AlphaFoldDB" id="A0A6I6L381"/>
<dbReference type="Proteomes" id="UP000428803">
    <property type="component" value="Chromosome"/>
</dbReference>
<gene>
    <name evidence="2" type="ORF">EUU25_05810</name>
</gene>
<reference evidence="3" key="1">
    <citation type="submission" date="2019-01" db="EMBL/GenBank/DDBJ databases">
        <title>Sphingorhabdus lacus sp.nov., isolated from an oligotrophic freshwater lake.</title>
        <authorList>
            <person name="Park M."/>
        </authorList>
    </citation>
    <scope>NUCLEOTIDE SEQUENCE [LARGE SCALE GENOMIC DNA]</scope>
    <source>
        <strain evidence="3">IMCC1753</strain>
    </source>
</reference>
<dbReference type="OrthoDB" id="7594747at2"/>
<feature type="region of interest" description="Disordered" evidence="1">
    <location>
        <begin position="34"/>
        <end position="55"/>
    </location>
</feature>